<reference evidence="1" key="1">
    <citation type="submission" date="2023-04" db="EMBL/GenBank/DDBJ databases">
        <title>Draft Genome sequencing of Naganishia species isolated from polar environments using Oxford Nanopore Technology.</title>
        <authorList>
            <person name="Leo P."/>
            <person name="Venkateswaran K."/>
        </authorList>
    </citation>
    <scope>NUCLEOTIDE SEQUENCE</scope>
    <source>
        <strain evidence="1">MNA-CCFEE 5261</strain>
    </source>
</reference>
<accession>A0ACC2W7T9</accession>
<dbReference type="EMBL" id="JASBWR010000024">
    <property type="protein sequence ID" value="KAJ9107829.1"/>
    <property type="molecule type" value="Genomic_DNA"/>
</dbReference>
<comment type="caution">
    <text evidence="1">The sequence shown here is derived from an EMBL/GenBank/DDBJ whole genome shotgun (WGS) entry which is preliminary data.</text>
</comment>
<evidence type="ECO:0000313" key="2">
    <source>
        <dbReference type="Proteomes" id="UP001241377"/>
    </source>
</evidence>
<protein>
    <submittedName>
        <fullName evidence="1">Uncharacterized protein</fullName>
    </submittedName>
</protein>
<proteinExistence type="predicted"/>
<evidence type="ECO:0000313" key="1">
    <source>
        <dbReference type="EMBL" id="KAJ9107829.1"/>
    </source>
</evidence>
<gene>
    <name evidence="1" type="ORF">QFC19_002735</name>
</gene>
<sequence length="213" mass="23850">MFRQSPSTTAETQRKREEAENEDGGRLGDYDYDFSFQPVERALGLCLQQLSQSPEQDLAWAPLRDVLDAWSKNGIAQKDYDALSVAEENPFQVYLSSRGSCYLPEVSAIVEYLKTHSTKDHPGNTADSEFSMLLRDSAADTREPEASGCSGKPSEKSGVKDYTEFVIKSEETSLYKAFARSDLQTLQSVIRNANAKGSREYYSLEPPNSMWNS</sequence>
<name>A0ACC2W7T9_9TREE</name>
<organism evidence="1 2">
    <name type="scientific">Naganishia cerealis</name>
    <dbReference type="NCBI Taxonomy" id="610337"/>
    <lineage>
        <taxon>Eukaryota</taxon>
        <taxon>Fungi</taxon>
        <taxon>Dikarya</taxon>
        <taxon>Basidiomycota</taxon>
        <taxon>Agaricomycotina</taxon>
        <taxon>Tremellomycetes</taxon>
        <taxon>Filobasidiales</taxon>
        <taxon>Filobasidiaceae</taxon>
        <taxon>Naganishia</taxon>
    </lineage>
</organism>
<keyword evidence="2" id="KW-1185">Reference proteome</keyword>
<dbReference type="Proteomes" id="UP001241377">
    <property type="component" value="Unassembled WGS sequence"/>
</dbReference>